<dbReference type="CDD" id="cd07012">
    <property type="entry name" value="PBP2_Bug_TTT"/>
    <property type="match status" value="1"/>
</dbReference>
<comment type="similarity">
    <text evidence="1">Belongs to the UPF0065 (bug) family.</text>
</comment>
<dbReference type="Gene3D" id="3.40.190.10">
    <property type="entry name" value="Periplasmic binding protein-like II"/>
    <property type="match status" value="1"/>
</dbReference>
<accession>A0ABV4CCE5</accession>
<sequence>MTQVTSTEPLHQRPSRRGRGRRWAVPAVAAALALSLSACGGNLSSGGGEFPSGPITLSIGQDPGGSTDLIGRALADGAAEELGVAMPVVNTPGANGALAAEELSGKAPDGHELMVLNASLVAITPLAVPPDQAVDVTDFEVITGISRDDYVLVAHADSGLGALEDLAAAGRELKFGTTGVGTGSQLSQELLFKQAGIPGTAVPFDGGAPAMTAVLGQQVDVAAVQLGEAIGQIEGGALIPLVTFSEQRNQYLPDTPTAVEKGYDVLVSQARAVVAPKGTPPEVLDRLREAFRATFATESYRKFNEENLLTPHEVDGARVVEEWTGSLDSYRGMVQEYGIDLGGAR</sequence>
<evidence type="ECO:0000256" key="1">
    <source>
        <dbReference type="ARBA" id="ARBA00006987"/>
    </source>
</evidence>
<dbReference type="Gene3D" id="3.40.190.150">
    <property type="entry name" value="Bordetella uptake gene, domain 1"/>
    <property type="match status" value="1"/>
</dbReference>
<evidence type="ECO:0000313" key="5">
    <source>
        <dbReference type="Proteomes" id="UP001564626"/>
    </source>
</evidence>
<dbReference type="PANTHER" id="PTHR42928">
    <property type="entry name" value="TRICARBOXYLATE-BINDING PROTEIN"/>
    <property type="match status" value="1"/>
</dbReference>
<feature type="compositionally biased region" description="Basic residues" evidence="2">
    <location>
        <begin position="13"/>
        <end position="22"/>
    </location>
</feature>
<keyword evidence="3" id="KW-0732">Signal</keyword>
<gene>
    <name evidence="4" type="ORF">AB8O55_02255</name>
</gene>
<protein>
    <submittedName>
        <fullName evidence="4">Tripartite tricarboxylate transporter substrate binding protein</fullName>
    </submittedName>
</protein>
<organism evidence="4 5">
    <name type="scientific">Saccharopolyspora cebuensis</name>
    <dbReference type="NCBI Taxonomy" id="418759"/>
    <lineage>
        <taxon>Bacteria</taxon>
        <taxon>Bacillati</taxon>
        <taxon>Actinomycetota</taxon>
        <taxon>Actinomycetes</taxon>
        <taxon>Pseudonocardiales</taxon>
        <taxon>Pseudonocardiaceae</taxon>
        <taxon>Saccharopolyspora</taxon>
    </lineage>
</organism>
<reference evidence="4 5" key="1">
    <citation type="submission" date="2024-08" db="EMBL/GenBank/DDBJ databases">
        <title>Genome mining of Saccharopolyspora cebuensis PGLac3 from Nigerian medicinal plant.</title>
        <authorList>
            <person name="Ezeobiora C.E."/>
            <person name="Igbokwe N.H."/>
            <person name="Amin D.H."/>
            <person name="Mendie U.E."/>
        </authorList>
    </citation>
    <scope>NUCLEOTIDE SEQUENCE [LARGE SCALE GENOMIC DNA]</scope>
    <source>
        <strain evidence="4 5">PGLac3</strain>
    </source>
</reference>
<dbReference type="PIRSF" id="PIRSF017082">
    <property type="entry name" value="YflP"/>
    <property type="match status" value="1"/>
</dbReference>
<comment type="caution">
    <text evidence="4">The sequence shown here is derived from an EMBL/GenBank/DDBJ whole genome shotgun (WGS) entry which is preliminary data.</text>
</comment>
<name>A0ABV4CCE5_9PSEU</name>
<dbReference type="EMBL" id="JBGEHV010000002">
    <property type="protein sequence ID" value="MEY8038208.1"/>
    <property type="molecule type" value="Genomic_DNA"/>
</dbReference>
<feature type="chain" id="PRO_5047144278" evidence="3">
    <location>
        <begin position="41"/>
        <end position="345"/>
    </location>
</feature>
<dbReference type="InterPro" id="IPR005064">
    <property type="entry name" value="BUG"/>
</dbReference>
<evidence type="ECO:0000256" key="2">
    <source>
        <dbReference type="SAM" id="MobiDB-lite"/>
    </source>
</evidence>
<keyword evidence="5" id="KW-1185">Reference proteome</keyword>
<evidence type="ECO:0000256" key="3">
    <source>
        <dbReference type="SAM" id="SignalP"/>
    </source>
</evidence>
<dbReference type="Pfam" id="PF03401">
    <property type="entry name" value="TctC"/>
    <property type="match status" value="1"/>
</dbReference>
<dbReference type="Proteomes" id="UP001564626">
    <property type="component" value="Unassembled WGS sequence"/>
</dbReference>
<dbReference type="SUPFAM" id="SSF53850">
    <property type="entry name" value="Periplasmic binding protein-like II"/>
    <property type="match status" value="1"/>
</dbReference>
<dbReference type="InterPro" id="IPR042100">
    <property type="entry name" value="Bug_dom1"/>
</dbReference>
<dbReference type="PANTHER" id="PTHR42928:SF5">
    <property type="entry name" value="BLR1237 PROTEIN"/>
    <property type="match status" value="1"/>
</dbReference>
<evidence type="ECO:0000313" key="4">
    <source>
        <dbReference type="EMBL" id="MEY8038208.1"/>
    </source>
</evidence>
<feature type="signal peptide" evidence="3">
    <location>
        <begin position="1"/>
        <end position="40"/>
    </location>
</feature>
<dbReference type="RefSeq" id="WP_345360950.1">
    <property type="nucleotide sequence ID" value="NZ_BAABII010000005.1"/>
</dbReference>
<feature type="region of interest" description="Disordered" evidence="2">
    <location>
        <begin position="1"/>
        <end position="22"/>
    </location>
</feature>
<proteinExistence type="inferred from homology"/>